<evidence type="ECO:0000259" key="6">
    <source>
        <dbReference type="Pfam" id="PF14759"/>
    </source>
</evidence>
<evidence type="ECO:0000313" key="8">
    <source>
        <dbReference type="Proteomes" id="UP001185659"/>
    </source>
</evidence>
<evidence type="ECO:0000256" key="1">
    <source>
        <dbReference type="ARBA" id="ARBA00001974"/>
    </source>
</evidence>
<feature type="domain" description="Reductase C-terminal" evidence="6">
    <location>
        <begin position="321"/>
        <end position="404"/>
    </location>
</feature>
<dbReference type="InterPro" id="IPR036188">
    <property type="entry name" value="FAD/NAD-bd_sf"/>
</dbReference>
<dbReference type="Gene3D" id="3.50.50.60">
    <property type="entry name" value="FAD/NAD(P)-binding domain"/>
    <property type="match status" value="2"/>
</dbReference>
<organism evidence="7 8">
    <name type="scientific">Nitratireductor aquimarinus</name>
    <dbReference type="NCBI Taxonomy" id="889300"/>
    <lineage>
        <taxon>Bacteria</taxon>
        <taxon>Pseudomonadati</taxon>
        <taxon>Pseudomonadota</taxon>
        <taxon>Alphaproteobacteria</taxon>
        <taxon>Hyphomicrobiales</taxon>
        <taxon>Phyllobacteriaceae</taxon>
        <taxon>Nitratireductor</taxon>
    </lineage>
</organism>
<evidence type="ECO:0000256" key="4">
    <source>
        <dbReference type="ARBA" id="ARBA00023002"/>
    </source>
</evidence>
<comment type="caution">
    <text evidence="7">The sequence shown here is derived from an EMBL/GenBank/DDBJ whole genome shotgun (WGS) entry which is preliminary data.</text>
</comment>
<keyword evidence="2" id="KW-0285">Flavoprotein</keyword>
<dbReference type="InterPro" id="IPR050446">
    <property type="entry name" value="FAD-oxidoreductase/Apoptosis"/>
</dbReference>
<dbReference type="Gene3D" id="3.30.390.30">
    <property type="match status" value="1"/>
</dbReference>
<dbReference type="PANTHER" id="PTHR43557">
    <property type="entry name" value="APOPTOSIS-INDUCING FACTOR 1"/>
    <property type="match status" value="1"/>
</dbReference>
<dbReference type="SUPFAM" id="SSF55424">
    <property type="entry name" value="FAD/NAD-linked reductases, dimerisation (C-terminal) domain"/>
    <property type="match status" value="1"/>
</dbReference>
<dbReference type="SUPFAM" id="SSF51905">
    <property type="entry name" value="FAD/NAD(P)-binding domain"/>
    <property type="match status" value="2"/>
</dbReference>
<dbReference type="InterPro" id="IPR028202">
    <property type="entry name" value="Reductase_C"/>
</dbReference>
<dbReference type="PANTHER" id="PTHR43557:SF2">
    <property type="entry name" value="RIESKE DOMAIN-CONTAINING PROTEIN-RELATED"/>
    <property type="match status" value="1"/>
</dbReference>
<dbReference type="PRINTS" id="PR00411">
    <property type="entry name" value="PNDRDTASEI"/>
</dbReference>
<comment type="cofactor">
    <cofactor evidence="1">
        <name>FAD</name>
        <dbReference type="ChEBI" id="CHEBI:57692"/>
    </cofactor>
</comment>
<dbReference type="InterPro" id="IPR016156">
    <property type="entry name" value="FAD/NAD-linked_Rdtase_dimer_sf"/>
</dbReference>
<keyword evidence="3" id="KW-0274">FAD</keyword>
<evidence type="ECO:0000256" key="2">
    <source>
        <dbReference type="ARBA" id="ARBA00022630"/>
    </source>
</evidence>
<feature type="domain" description="FAD/NAD(P)-binding" evidence="5">
    <location>
        <begin position="3"/>
        <end position="302"/>
    </location>
</feature>
<dbReference type="Proteomes" id="UP001185659">
    <property type="component" value="Unassembled WGS sequence"/>
</dbReference>
<accession>A0ABU4AMH2</accession>
<dbReference type="PRINTS" id="PR00368">
    <property type="entry name" value="FADPNR"/>
</dbReference>
<name>A0ABU4AMH2_9HYPH</name>
<keyword evidence="8" id="KW-1185">Reference proteome</keyword>
<keyword evidence="4" id="KW-0560">Oxidoreductase</keyword>
<protein>
    <submittedName>
        <fullName evidence="7">FAD-dependent oxidoreductase</fullName>
    </submittedName>
</protein>
<evidence type="ECO:0000256" key="3">
    <source>
        <dbReference type="ARBA" id="ARBA00022827"/>
    </source>
</evidence>
<reference evidence="7 8" key="1">
    <citation type="submission" date="2023-10" db="EMBL/GenBank/DDBJ databases">
        <authorList>
            <person name="Venkata Ramana C."/>
            <person name="Sasikala C."/>
            <person name="Dhurka M."/>
        </authorList>
    </citation>
    <scope>NUCLEOTIDE SEQUENCE [LARGE SCALE GENOMIC DNA]</scope>
    <source>
        <strain evidence="7 8">KCTC 32151</strain>
    </source>
</reference>
<dbReference type="RefSeq" id="WP_317561712.1">
    <property type="nucleotide sequence ID" value="NZ_JAWLIP010000006.1"/>
</dbReference>
<sequence>MSAVIIVGASHAGVQAAASLRQKGWQEGIVLLSAEGDYPYHRPPLSKAYIAGEKDEEQLLLRAPDFYRDQEIDLRLNEPALSIDPHARQVVTGSGRLDYGKLILATGSKARTLPLPGAEARGIHTLRSIADARHLRSSMQDAENIVIIGGGFIGLEFASTAVKQGKSVVVLEAQERLLTRALPERLSAFIGSYHTTKGAMFRYGALPERYITTDDGRVSCVQLDDGTTLPADLVLVGVGGIADMALIEPLELKTIAGGIEVDAHGLTSTPDIYALGDVAAFHNAYSNGAMRLESVQNAVDQAKSAAEHIAGGNAPLGAVPWFWTDQYDLKVQMAGLPRPGTTELLRGDPESGAFSILQMEGDRLVAAYSVNRAADHMASRKLIAAGQSIDQRMAADIDTPLMKAVAVAAVS</sequence>
<dbReference type="Pfam" id="PF07992">
    <property type="entry name" value="Pyr_redox_2"/>
    <property type="match status" value="1"/>
</dbReference>
<evidence type="ECO:0000313" key="7">
    <source>
        <dbReference type="EMBL" id="MDV6227446.1"/>
    </source>
</evidence>
<gene>
    <name evidence="7" type="ORF">R2G56_14195</name>
</gene>
<proteinExistence type="predicted"/>
<evidence type="ECO:0000259" key="5">
    <source>
        <dbReference type="Pfam" id="PF07992"/>
    </source>
</evidence>
<dbReference type="Pfam" id="PF14759">
    <property type="entry name" value="Reductase_C"/>
    <property type="match status" value="1"/>
</dbReference>
<dbReference type="InterPro" id="IPR023753">
    <property type="entry name" value="FAD/NAD-binding_dom"/>
</dbReference>
<dbReference type="EMBL" id="JAWLIP010000006">
    <property type="protein sequence ID" value="MDV6227446.1"/>
    <property type="molecule type" value="Genomic_DNA"/>
</dbReference>